<keyword evidence="3" id="KW-1185">Reference proteome</keyword>
<evidence type="ECO:0000313" key="2">
    <source>
        <dbReference type="EMBL" id="MFK3863700.1"/>
    </source>
</evidence>
<evidence type="ECO:0008006" key="4">
    <source>
        <dbReference type="Google" id="ProtNLM"/>
    </source>
</evidence>
<dbReference type="EMBL" id="JBJDOT010000007">
    <property type="protein sequence ID" value="MFK3863700.1"/>
    <property type="molecule type" value="Genomic_DNA"/>
</dbReference>
<feature type="transmembrane region" description="Helical" evidence="1">
    <location>
        <begin position="113"/>
        <end position="132"/>
    </location>
</feature>
<accession>A0ABW8KV63</accession>
<organism evidence="2 3">
    <name type="scientific">Pseudoalteromonas rhizosphaerae</name>
    <dbReference type="NCBI Taxonomy" id="2518973"/>
    <lineage>
        <taxon>Bacteria</taxon>
        <taxon>Pseudomonadati</taxon>
        <taxon>Pseudomonadota</taxon>
        <taxon>Gammaproteobacteria</taxon>
        <taxon>Alteromonadales</taxon>
        <taxon>Pseudoalteromonadaceae</taxon>
        <taxon>Pseudoalteromonas</taxon>
    </lineage>
</organism>
<evidence type="ECO:0000256" key="1">
    <source>
        <dbReference type="SAM" id="Phobius"/>
    </source>
</evidence>
<protein>
    <recommendedName>
        <fullName evidence="4">DUF3995 domain-containing protein</fullName>
    </recommendedName>
</protein>
<keyword evidence="1" id="KW-0812">Transmembrane</keyword>
<name>A0ABW8KV63_9GAMM</name>
<dbReference type="Proteomes" id="UP001620262">
    <property type="component" value="Unassembled WGS sequence"/>
</dbReference>
<keyword evidence="1" id="KW-1133">Transmembrane helix</keyword>
<proteinExistence type="predicted"/>
<sequence length="143" mass="15923">MNLFLLIAGSLSALAALAHLGCIVFGAPWYRFFGAGEHMAMLAEQGKSTPSLITFFIAFVLSVWSLYAFSAAGLFKQLPFIRFVLVVVTAIYLFRGIAGLYLMTNPLGRSEMFWLWSSIICLLIGGFHFIGLKQQWLVLSVKY</sequence>
<keyword evidence="1" id="KW-0472">Membrane</keyword>
<evidence type="ECO:0000313" key="3">
    <source>
        <dbReference type="Proteomes" id="UP001620262"/>
    </source>
</evidence>
<comment type="caution">
    <text evidence="2">The sequence shown here is derived from an EMBL/GenBank/DDBJ whole genome shotgun (WGS) entry which is preliminary data.</text>
</comment>
<dbReference type="RefSeq" id="WP_210796891.1">
    <property type="nucleotide sequence ID" value="NZ_JBJDOT010000007.1"/>
</dbReference>
<feature type="transmembrane region" description="Helical" evidence="1">
    <location>
        <begin position="81"/>
        <end position="101"/>
    </location>
</feature>
<gene>
    <name evidence="2" type="ORF">ACI2JU_07425</name>
</gene>
<reference evidence="2 3" key="1">
    <citation type="submission" date="2024-11" db="EMBL/GenBank/DDBJ databases">
        <title>The Natural Products Discovery Center: Release of the First 8490 Sequenced Strains for Exploring Actinobacteria Biosynthetic Diversity.</title>
        <authorList>
            <person name="Kalkreuter E."/>
            <person name="Kautsar S.A."/>
            <person name="Yang D."/>
            <person name="Bader C.D."/>
            <person name="Teijaro C.N."/>
            <person name="Fluegel L."/>
            <person name="Davis C.M."/>
            <person name="Simpson J.R."/>
            <person name="Lauterbach L."/>
            <person name="Steele A.D."/>
            <person name="Gui C."/>
            <person name="Meng S."/>
            <person name="Li G."/>
            <person name="Viehrig K."/>
            <person name="Ye F."/>
            <person name="Su P."/>
            <person name="Kiefer A.F."/>
            <person name="Nichols A."/>
            <person name="Cepeda A.J."/>
            <person name="Yan W."/>
            <person name="Fan B."/>
            <person name="Jiang Y."/>
            <person name="Adhikari A."/>
            <person name="Zheng C.-J."/>
            <person name="Schuster L."/>
            <person name="Cowan T.M."/>
            <person name="Smanski M.J."/>
            <person name="Chevrette M.G."/>
            <person name="De Carvalho L.P.S."/>
            <person name="Shen B."/>
        </authorList>
    </citation>
    <scope>NUCLEOTIDE SEQUENCE [LARGE SCALE GENOMIC DNA]</scope>
    <source>
        <strain evidence="2 3">NPDC078403</strain>
    </source>
</reference>
<feature type="transmembrane region" description="Helical" evidence="1">
    <location>
        <begin position="50"/>
        <end position="69"/>
    </location>
</feature>